<protein>
    <recommendedName>
        <fullName evidence="7">GCS light chain</fullName>
    </recommendedName>
    <alternativeName>
        <fullName evidence="5">Gamma-ECS regulatory subunit</fullName>
    </alternativeName>
    <alternativeName>
        <fullName evidence="8">Gamma-glutamylcysteine synthetase regulatory subunit</fullName>
    </alternativeName>
    <alternativeName>
        <fullName evidence="6">Glutamate--cysteine ligase modifier subunit</fullName>
    </alternativeName>
</protein>
<dbReference type="SUPFAM" id="SSF51430">
    <property type="entry name" value="NAD(P)-linked oxidoreductase"/>
    <property type="match status" value="1"/>
</dbReference>
<evidence type="ECO:0000256" key="3">
    <source>
        <dbReference type="ARBA" id="ARBA00011532"/>
    </source>
</evidence>
<evidence type="ECO:0000313" key="11">
    <source>
        <dbReference type="Proteomes" id="UP000789375"/>
    </source>
</evidence>
<keyword evidence="11" id="KW-1185">Reference proteome</keyword>
<dbReference type="InterPro" id="IPR036812">
    <property type="entry name" value="NAD(P)_OxRdtase_dom_sf"/>
</dbReference>
<comment type="pathway">
    <text evidence="1">Sulfur metabolism; glutathione biosynthesis; glutathione from L-cysteine and L-glutamate: step 1/2.</text>
</comment>
<evidence type="ECO:0000256" key="1">
    <source>
        <dbReference type="ARBA" id="ARBA00005006"/>
    </source>
</evidence>
<comment type="similarity">
    <text evidence="2">Belongs to the aldo/keto reductase family. Glutamate--cysteine ligase light chain subfamily.</text>
</comment>
<proteinExistence type="inferred from homology"/>
<reference evidence="10" key="1">
    <citation type="submission" date="2021-06" db="EMBL/GenBank/DDBJ databases">
        <authorList>
            <person name="Kallberg Y."/>
            <person name="Tangrot J."/>
            <person name="Rosling A."/>
        </authorList>
    </citation>
    <scope>NUCLEOTIDE SEQUENCE</scope>
    <source>
        <strain evidence="10">87-6 pot B 2015</strain>
    </source>
</reference>
<evidence type="ECO:0000256" key="2">
    <source>
        <dbReference type="ARBA" id="ARBA00008612"/>
    </source>
</evidence>
<dbReference type="GO" id="GO:0017109">
    <property type="term" value="C:glutamate-cysteine ligase complex"/>
    <property type="evidence" value="ECO:0007669"/>
    <property type="project" value="TreeGrafter"/>
</dbReference>
<name>A0A9N8W9F2_FUNMO</name>
<dbReference type="Proteomes" id="UP000789375">
    <property type="component" value="Unassembled WGS sequence"/>
</dbReference>
<evidence type="ECO:0000256" key="8">
    <source>
        <dbReference type="ARBA" id="ARBA00032926"/>
    </source>
</evidence>
<evidence type="ECO:0000259" key="9">
    <source>
        <dbReference type="Pfam" id="PF00248"/>
    </source>
</evidence>
<evidence type="ECO:0000256" key="7">
    <source>
        <dbReference type="ARBA" id="ARBA00031732"/>
    </source>
</evidence>
<dbReference type="PANTHER" id="PTHR13295">
    <property type="entry name" value="GLUTAMATE CYSTEINE LIGASE REGULATORY SUBUNIT"/>
    <property type="match status" value="1"/>
</dbReference>
<evidence type="ECO:0000256" key="4">
    <source>
        <dbReference type="ARBA" id="ARBA00022684"/>
    </source>
</evidence>
<dbReference type="InterPro" id="IPR032963">
    <property type="entry name" value="Gclm"/>
</dbReference>
<organism evidence="10 11">
    <name type="scientific">Funneliformis mosseae</name>
    <name type="common">Endomycorrhizal fungus</name>
    <name type="synonym">Glomus mosseae</name>
    <dbReference type="NCBI Taxonomy" id="27381"/>
    <lineage>
        <taxon>Eukaryota</taxon>
        <taxon>Fungi</taxon>
        <taxon>Fungi incertae sedis</taxon>
        <taxon>Mucoromycota</taxon>
        <taxon>Glomeromycotina</taxon>
        <taxon>Glomeromycetes</taxon>
        <taxon>Glomerales</taxon>
        <taxon>Glomeraceae</taxon>
        <taxon>Funneliformis</taxon>
    </lineage>
</organism>
<keyword evidence="4" id="KW-0317">Glutathione biosynthesis</keyword>
<feature type="domain" description="NADP-dependent oxidoreductase" evidence="9">
    <location>
        <begin position="141"/>
        <end position="211"/>
    </location>
</feature>
<dbReference type="GO" id="GO:0006750">
    <property type="term" value="P:glutathione biosynthetic process"/>
    <property type="evidence" value="ECO:0007669"/>
    <property type="project" value="UniProtKB-KW"/>
</dbReference>
<dbReference type="PANTHER" id="PTHR13295:SF4">
    <property type="entry name" value="GLUTAMATE--CYSTEINE LIGASE REGULATORY SUBUNIT"/>
    <property type="match status" value="1"/>
</dbReference>
<comment type="subunit">
    <text evidence="3">Heterodimer of a catalytic heavy chain and a regulatory light chain.</text>
</comment>
<dbReference type="GO" id="GO:0035226">
    <property type="term" value="F:glutamate-cysteine ligase catalytic subunit binding"/>
    <property type="evidence" value="ECO:0007669"/>
    <property type="project" value="InterPro"/>
</dbReference>
<dbReference type="InterPro" id="IPR023210">
    <property type="entry name" value="NADP_OxRdtase_dom"/>
</dbReference>
<sequence>MKLFDNTTSNRVIIYTENLMRVTNIKSFKRIGNKNNQEASIYLKWKLITSLEDTFKILYKRPSWTFDKVNKVLELPDPFKFNQKLTEDRDDYEVTDTFIIYFNGFMFDGSNEISNKFNKTSNMKNNRDDDLNNHGKSDIDNLLEAWKELETLHKKNMIYKLGVSEFTKNQLENFIKAVEVPPKIDQINFDCCAIPKEIIEFAKKNNIELLSHNDSTDILPSTTFQKIIDDANTNKVRLNKDLSPRWVLKYSVMIPDRGVINNKGYIVMASTTNSDPKFTYTIDEIEKNGF</sequence>
<dbReference type="AlphaFoldDB" id="A0A9N8W9F2"/>
<evidence type="ECO:0000313" key="10">
    <source>
        <dbReference type="EMBL" id="CAG8478833.1"/>
    </source>
</evidence>
<evidence type="ECO:0000256" key="5">
    <source>
        <dbReference type="ARBA" id="ARBA00030406"/>
    </source>
</evidence>
<dbReference type="EMBL" id="CAJVPP010000398">
    <property type="protein sequence ID" value="CAG8478833.1"/>
    <property type="molecule type" value="Genomic_DNA"/>
</dbReference>
<dbReference type="Pfam" id="PF00248">
    <property type="entry name" value="Aldo_ket_red"/>
    <property type="match status" value="1"/>
</dbReference>
<comment type="caution">
    <text evidence="10">The sequence shown here is derived from an EMBL/GenBank/DDBJ whole genome shotgun (WGS) entry which is preliminary data.</text>
</comment>
<dbReference type="Gene3D" id="3.20.20.100">
    <property type="entry name" value="NADP-dependent oxidoreductase domain"/>
    <property type="match status" value="1"/>
</dbReference>
<gene>
    <name evidence="10" type="ORF">FMOSSE_LOCUS2904</name>
</gene>
<accession>A0A9N8W9F2</accession>
<evidence type="ECO:0000256" key="6">
    <source>
        <dbReference type="ARBA" id="ARBA00031154"/>
    </source>
</evidence>
<dbReference type="GO" id="GO:0030234">
    <property type="term" value="F:enzyme regulator activity"/>
    <property type="evidence" value="ECO:0007669"/>
    <property type="project" value="TreeGrafter"/>
</dbReference>